<name>A0ABD2RJ78_9SOLN</name>
<dbReference type="EMBL" id="JBJKTR010000020">
    <property type="protein sequence ID" value="KAL3330936.1"/>
    <property type="molecule type" value="Genomic_DNA"/>
</dbReference>
<dbReference type="AlphaFoldDB" id="A0ABD2RJ78"/>
<dbReference type="Proteomes" id="UP001627284">
    <property type="component" value="Unassembled WGS sequence"/>
</dbReference>
<accession>A0ABD2RJ78</accession>
<evidence type="ECO:0000313" key="1">
    <source>
        <dbReference type="EMBL" id="KAL3330936.1"/>
    </source>
</evidence>
<organism evidence="1 2">
    <name type="scientific">Solanum stoloniferum</name>
    <dbReference type="NCBI Taxonomy" id="62892"/>
    <lineage>
        <taxon>Eukaryota</taxon>
        <taxon>Viridiplantae</taxon>
        <taxon>Streptophyta</taxon>
        <taxon>Embryophyta</taxon>
        <taxon>Tracheophyta</taxon>
        <taxon>Spermatophyta</taxon>
        <taxon>Magnoliopsida</taxon>
        <taxon>eudicotyledons</taxon>
        <taxon>Gunneridae</taxon>
        <taxon>Pentapetalae</taxon>
        <taxon>asterids</taxon>
        <taxon>lamiids</taxon>
        <taxon>Solanales</taxon>
        <taxon>Solanaceae</taxon>
        <taxon>Solanoideae</taxon>
        <taxon>Solaneae</taxon>
        <taxon>Solanum</taxon>
    </lineage>
</organism>
<evidence type="ECO:0000313" key="2">
    <source>
        <dbReference type="Proteomes" id="UP001627284"/>
    </source>
</evidence>
<sequence>MGLFRKLSGFLGFSREEGHEVRGVEDNTNGNIAPSSVDVAAAAAAAQAQNVPRRGFSVPIQVPVERAQLGPILVRCSSRDGGVQGLRWYAKRLRIDEDGDVADEFLEEVLEDTRSSTEEHHRQYPRFELKYTTKPAKITSQALSTAGKIQHRVEHQGKLEWI</sequence>
<comment type="caution">
    <text evidence="1">The sequence shown here is derived from an EMBL/GenBank/DDBJ whole genome shotgun (WGS) entry which is preliminary data.</text>
</comment>
<gene>
    <name evidence="1" type="ORF">AABB24_034645</name>
</gene>
<keyword evidence="2" id="KW-1185">Reference proteome</keyword>
<dbReference type="PANTHER" id="PTHR35750:SF4">
    <property type="match status" value="1"/>
</dbReference>
<protein>
    <submittedName>
        <fullName evidence="1">Uncharacterized protein</fullName>
    </submittedName>
</protein>
<reference evidence="1 2" key="1">
    <citation type="submission" date="2024-05" db="EMBL/GenBank/DDBJ databases">
        <title>De novo assembly of an allotetraploid wild potato.</title>
        <authorList>
            <person name="Hosaka A.J."/>
        </authorList>
    </citation>
    <scope>NUCLEOTIDE SEQUENCE [LARGE SCALE GENOMIC DNA]</scope>
    <source>
        <tissue evidence="1">Young leaves</tissue>
    </source>
</reference>
<proteinExistence type="predicted"/>
<dbReference type="PANTHER" id="PTHR35750">
    <property type="entry name" value="PHOSPHOLIPID HYDROPEROXIDE GLUTATHIONE PEROXIDASE"/>
    <property type="match status" value="1"/>
</dbReference>